<sequence length="247" mass="27060">MSHVRTPQRSRRRRRGADPISVIGELLITVGVIIGLFAFWQVYVTDWQVSAAENAALSDFDKQLNDGPKKISSDLRYDAPPATDPPGWDTTFASLHVPAWEKMVVPVVEGSAQYILDRGVAGHYERTALPGAVGNFSVAAHRRSYGSNFRYIDRLEAGNNIIVRTKKAWLVYKVTEKKLTTPDDGGVIAPVPSKPGAEPTERLMTLTTCATASGGQFGNTHRYIVHAKLDHWVPPETGIPAELEGAN</sequence>
<evidence type="ECO:0000313" key="5">
    <source>
        <dbReference type="Proteomes" id="UP000235122"/>
    </source>
</evidence>
<reference evidence="4 5" key="1">
    <citation type="submission" date="2017-12" db="EMBL/GenBank/DDBJ databases">
        <title>Phylogenetic diversity of female urinary microbiome.</title>
        <authorList>
            <person name="Thomas-White K."/>
            <person name="Wolfe A.J."/>
        </authorList>
    </citation>
    <scope>NUCLEOTIDE SEQUENCE [LARGE SCALE GENOMIC DNA]</scope>
    <source>
        <strain evidence="4 5">UMB0402</strain>
    </source>
</reference>
<dbReference type="CDD" id="cd05830">
    <property type="entry name" value="Sortase_E"/>
    <property type="match status" value="1"/>
</dbReference>
<dbReference type="Pfam" id="PF04203">
    <property type="entry name" value="Sortase"/>
    <property type="match status" value="1"/>
</dbReference>
<dbReference type="EMBL" id="PKKO01000003">
    <property type="protein sequence ID" value="PKY72576.1"/>
    <property type="molecule type" value="Genomic_DNA"/>
</dbReference>
<dbReference type="RefSeq" id="WP_024332035.1">
    <property type="nucleotide sequence ID" value="NZ_JASOXK010000007.1"/>
</dbReference>
<dbReference type="InterPro" id="IPR023365">
    <property type="entry name" value="Sortase_dom-sf"/>
</dbReference>
<dbReference type="InterPro" id="IPR005754">
    <property type="entry name" value="Sortase"/>
</dbReference>
<dbReference type="NCBIfam" id="TIGR01076">
    <property type="entry name" value="sortase_fam"/>
    <property type="match status" value="1"/>
</dbReference>
<dbReference type="Proteomes" id="UP000235122">
    <property type="component" value="Unassembled WGS sequence"/>
</dbReference>
<evidence type="ECO:0000256" key="3">
    <source>
        <dbReference type="SAM" id="Phobius"/>
    </source>
</evidence>
<evidence type="ECO:0000256" key="2">
    <source>
        <dbReference type="PIRSR" id="PIRSR605754-1"/>
    </source>
</evidence>
<dbReference type="Gene3D" id="2.40.260.10">
    <property type="entry name" value="Sortase"/>
    <property type="match status" value="1"/>
</dbReference>
<proteinExistence type="predicted"/>
<name>A0A2I1IN70_9ACTO</name>
<organism evidence="4 5">
    <name type="scientific">Winkia neuii</name>
    <dbReference type="NCBI Taxonomy" id="33007"/>
    <lineage>
        <taxon>Bacteria</taxon>
        <taxon>Bacillati</taxon>
        <taxon>Actinomycetota</taxon>
        <taxon>Actinomycetes</taxon>
        <taxon>Actinomycetales</taxon>
        <taxon>Actinomycetaceae</taxon>
        <taxon>Winkia</taxon>
    </lineage>
</organism>
<keyword evidence="5" id="KW-1185">Reference proteome</keyword>
<dbReference type="GO" id="GO:0016787">
    <property type="term" value="F:hydrolase activity"/>
    <property type="evidence" value="ECO:0007669"/>
    <property type="project" value="UniProtKB-KW"/>
</dbReference>
<dbReference type="NCBIfam" id="NF033747">
    <property type="entry name" value="class_E_sortase"/>
    <property type="match status" value="1"/>
</dbReference>
<keyword evidence="3" id="KW-0472">Membrane</keyword>
<evidence type="ECO:0000313" key="4">
    <source>
        <dbReference type="EMBL" id="PKY72576.1"/>
    </source>
</evidence>
<keyword evidence="1" id="KW-0378">Hydrolase</keyword>
<protein>
    <submittedName>
        <fullName evidence="4">Class E sortase</fullName>
    </submittedName>
</protein>
<accession>A0A2I1IN70</accession>
<feature type="transmembrane region" description="Helical" evidence="3">
    <location>
        <begin position="20"/>
        <end position="40"/>
    </location>
</feature>
<dbReference type="InterPro" id="IPR042003">
    <property type="entry name" value="Sortase_E"/>
</dbReference>
<dbReference type="SUPFAM" id="SSF63817">
    <property type="entry name" value="Sortase"/>
    <property type="match status" value="1"/>
</dbReference>
<dbReference type="AlphaFoldDB" id="A0A2I1IN70"/>
<gene>
    <name evidence="4" type="ORF">CYJ19_06975</name>
</gene>
<dbReference type="GeneID" id="35866654"/>
<keyword evidence="3" id="KW-0812">Transmembrane</keyword>
<evidence type="ECO:0000256" key="1">
    <source>
        <dbReference type="ARBA" id="ARBA00022801"/>
    </source>
</evidence>
<keyword evidence="3" id="KW-1133">Transmembrane helix</keyword>
<dbReference type="STRING" id="33007.HMPREF3198_00366"/>
<feature type="active site" description="Proton donor/acceptor" evidence="2">
    <location>
        <position position="141"/>
    </location>
</feature>
<dbReference type="InterPro" id="IPR053465">
    <property type="entry name" value="Sortase_Class_E"/>
</dbReference>
<feature type="active site" description="Acyl-thioester intermediate" evidence="2">
    <location>
        <position position="209"/>
    </location>
</feature>
<comment type="caution">
    <text evidence="4">The sequence shown here is derived from an EMBL/GenBank/DDBJ whole genome shotgun (WGS) entry which is preliminary data.</text>
</comment>